<dbReference type="InterPro" id="IPR036388">
    <property type="entry name" value="WH-like_DNA-bd_sf"/>
</dbReference>
<reference evidence="2 3" key="1">
    <citation type="submission" date="2018-03" db="EMBL/GenBank/DDBJ databases">
        <title>Rhodobacter blasticus.</title>
        <authorList>
            <person name="Meyer T.E."/>
            <person name="Miller S."/>
            <person name="Lodha T."/>
            <person name="Gandham S."/>
            <person name="Chintalapati S."/>
            <person name="Chintalapati V.R."/>
        </authorList>
    </citation>
    <scope>NUCLEOTIDE SEQUENCE [LARGE SCALE GENOMIC DNA]</scope>
    <source>
        <strain evidence="2 3">DSM 2131</strain>
    </source>
</reference>
<dbReference type="InterPro" id="IPR039422">
    <property type="entry name" value="MarR/SlyA-like"/>
</dbReference>
<keyword evidence="3" id="KW-1185">Reference proteome</keyword>
<dbReference type="SUPFAM" id="SSF46785">
    <property type="entry name" value="Winged helix' DNA-binding domain"/>
    <property type="match status" value="1"/>
</dbReference>
<dbReference type="EMBL" id="PZKE01000024">
    <property type="protein sequence ID" value="PTE12911.1"/>
    <property type="molecule type" value="Genomic_DNA"/>
</dbReference>
<dbReference type="SMART" id="SM00347">
    <property type="entry name" value="HTH_MARR"/>
    <property type="match status" value="1"/>
</dbReference>
<dbReference type="PROSITE" id="PS50995">
    <property type="entry name" value="HTH_MARR_2"/>
    <property type="match status" value="1"/>
</dbReference>
<dbReference type="PANTHER" id="PTHR33164">
    <property type="entry name" value="TRANSCRIPTIONAL REGULATOR, MARR FAMILY"/>
    <property type="match status" value="1"/>
</dbReference>
<dbReference type="PANTHER" id="PTHR33164:SF43">
    <property type="entry name" value="HTH-TYPE TRANSCRIPTIONAL REPRESSOR YETL"/>
    <property type="match status" value="1"/>
</dbReference>
<dbReference type="Proteomes" id="UP000241362">
    <property type="component" value="Unassembled WGS sequence"/>
</dbReference>
<evidence type="ECO:0000259" key="1">
    <source>
        <dbReference type="PROSITE" id="PS50995"/>
    </source>
</evidence>
<dbReference type="InterPro" id="IPR036390">
    <property type="entry name" value="WH_DNA-bd_sf"/>
</dbReference>
<name>A0A2T4J4U1_FUSBL</name>
<gene>
    <name evidence="2" type="ORF">C5F44_16240</name>
</gene>
<dbReference type="PRINTS" id="PR00598">
    <property type="entry name" value="HTHMARR"/>
</dbReference>
<dbReference type="AlphaFoldDB" id="A0A2T4J4U1"/>
<dbReference type="GO" id="GO:0006950">
    <property type="term" value="P:response to stress"/>
    <property type="evidence" value="ECO:0007669"/>
    <property type="project" value="TreeGrafter"/>
</dbReference>
<dbReference type="Gene3D" id="1.10.10.10">
    <property type="entry name" value="Winged helix-like DNA-binding domain superfamily/Winged helix DNA-binding domain"/>
    <property type="match status" value="1"/>
</dbReference>
<protein>
    <submittedName>
        <fullName evidence="2">MarR family transcriptional regulator</fullName>
    </submittedName>
</protein>
<dbReference type="Pfam" id="PF01047">
    <property type="entry name" value="MarR"/>
    <property type="match status" value="1"/>
</dbReference>
<feature type="domain" description="HTH marR-type" evidence="1">
    <location>
        <begin position="2"/>
        <end position="134"/>
    </location>
</feature>
<proteinExistence type="predicted"/>
<organism evidence="2 3">
    <name type="scientific">Fuscovulum blasticum DSM 2131</name>
    <dbReference type="NCBI Taxonomy" id="1188250"/>
    <lineage>
        <taxon>Bacteria</taxon>
        <taxon>Pseudomonadati</taxon>
        <taxon>Pseudomonadota</taxon>
        <taxon>Alphaproteobacteria</taxon>
        <taxon>Rhodobacterales</taxon>
        <taxon>Paracoccaceae</taxon>
        <taxon>Pseudogemmobacter</taxon>
    </lineage>
</organism>
<dbReference type="GO" id="GO:0003700">
    <property type="term" value="F:DNA-binding transcription factor activity"/>
    <property type="evidence" value="ECO:0007669"/>
    <property type="project" value="InterPro"/>
</dbReference>
<comment type="caution">
    <text evidence="2">The sequence shown here is derived from an EMBL/GenBank/DDBJ whole genome shotgun (WGS) entry which is preliminary data.</text>
</comment>
<dbReference type="InterPro" id="IPR000835">
    <property type="entry name" value="HTH_MarR-typ"/>
</dbReference>
<sequence>MTAHLGYWLRLVSNHVSARFAERLDRLGITVAEWVALRLLFDADSLPPSQLAARMGLTRGAVTKLADRLRARGLLARSADADDGRGVRLALTEAGRALVPALAEAADRNEAEAFAALSAEDRALLHGLLTRIATRQGLTAPPLA</sequence>
<accession>A0A2T4J4U1</accession>
<evidence type="ECO:0000313" key="2">
    <source>
        <dbReference type="EMBL" id="PTE12911.1"/>
    </source>
</evidence>
<evidence type="ECO:0000313" key="3">
    <source>
        <dbReference type="Proteomes" id="UP000241362"/>
    </source>
</evidence>